<dbReference type="InterPro" id="IPR050267">
    <property type="entry name" value="Anti-sigma-factor_SerPK"/>
</dbReference>
<dbReference type="GO" id="GO:0004674">
    <property type="term" value="F:protein serine/threonine kinase activity"/>
    <property type="evidence" value="ECO:0007669"/>
    <property type="project" value="UniProtKB-KW"/>
</dbReference>
<dbReference type="PANTHER" id="PTHR35526:SF3">
    <property type="entry name" value="ANTI-SIGMA-F FACTOR RSBW"/>
    <property type="match status" value="1"/>
</dbReference>
<proteinExistence type="predicted"/>
<protein>
    <submittedName>
        <fullName evidence="4">Anti-sigma regulatory factor (Ser/Thr protein kinase)</fullName>
    </submittedName>
</protein>
<gene>
    <name evidence="4" type="ORF">HNQ79_001981</name>
</gene>
<comment type="caution">
    <text evidence="4">The sequence shown here is derived from an EMBL/GenBank/DDBJ whole genome shotgun (WGS) entry which is preliminary data.</text>
</comment>
<feature type="region of interest" description="Disordered" evidence="2">
    <location>
        <begin position="1"/>
        <end position="21"/>
    </location>
</feature>
<keyword evidence="5" id="KW-1185">Reference proteome</keyword>
<accession>A0A7X0LPJ2</accession>
<evidence type="ECO:0000256" key="2">
    <source>
        <dbReference type="SAM" id="MobiDB-lite"/>
    </source>
</evidence>
<dbReference type="Pfam" id="PF13581">
    <property type="entry name" value="HATPase_c_2"/>
    <property type="match status" value="1"/>
</dbReference>
<dbReference type="InterPro" id="IPR036890">
    <property type="entry name" value="HATPase_C_sf"/>
</dbReference>
<evidence type="ECO:0000313" key="5">
    <source>
        <dbReference type="Proteomes" id="UP000540423"/>
    </source>
</evidence>
<keyword evidence="1" id="KW-0808">Transferase</keyword>
<reference evidence="4 5" key="1">
    <citation type="submission" date="2020-08" db="EMBL/GenBank/DDBJ databases">
        <title>Genomic Encyclopedia of Type Strains, Phase IV (KMG-IV): sequencing the most valuable type-strain genomes for metagenomic binning, comparative biology and taxonomic classification.</title>
        <authorList>
            <person name="Goeker M."/>
        </authorList>
    </citation>
    <scope>NUCLEOTIDE SEQUENCE [LARGE SCALE GENOMIC DNA]</scope>
    <source>
        <strain evidence="4 5">DSM 40141</strain>
    </source>
</reference>
<evidence type="ECO:0000256" key="1">
    <source>
        <dbReference type="ARBA" id="ARBA00022527"/>
    </source>
</evidence>
<keyword evidence="1" id="KW-0418">Kinase</keyword>
<sequence length="165" mass="17335">MHNHRHVQETSTGVLPAGSRSWSTECTLTPRAVALARTRARTHLTALGWTGDIDDAVLVVSELVTNAVRHARVPGRVGWLRLAVLDGGDLLVDVSDPVAGFRSGGGGMDVPPGCEGEGGRGLHLVRQLGELTWFLRGGAAPEDGKTVRVRLASEPLAAPSPRSPG</sequence>
<evidence type="ECO:0000313" key="4">
    <source>
        <dbReference type="EMBL" id="MBB6435524.1"/>
    </source>
</evidence>
<dbReference type="CDD" id="cd16936">
    <property type="entry name" value="HATPase_RsbW-like"/>
    <property type="match status" value="1"/>
</dbReference>
<dbReference type="Proteomes" id="UP000540423">
    <property type="component" value="Unassembled WGS sequence"/>
</dbReference>
<evidence type="ECO:0000259" key="3">
    <source>
        <dbReference type="Pfam" id="PF13581"/>
    </source>
</evidence>
<name>A0A7X0LPJ2_9ACTN</name>
<feature type="domain" description="Histidine kinase/HSP90-like ATPase" evidence="3">
    <location>
        <begin position="28"/>
        <end position="130"/>
    </location>
</feature>
<dbReference type="AlphaFoldDB" id="A0A7X0LPJ2"/>
<dbReference type="RefSeq" id="WP_185029142.1">
    <property type="nucleotide sequence ID" value="NZ_BNBN01000007.1"/>
</dbReference>
<dbReference type="SUPFAM" id="SSF55874">
    <property type="entry name" value="ATPase domain of HSP90 chaperone/DNA topoisomerase II/histidine kinase"/>
    <property type="match status" value="1"/>
</dbReference>
<dbReference type="EMBL" id="JACHEM010000004">
    <property type="protein sequence ID" value="MBB6435524.1"/>
    <property type="molecule type" value="Genomic_DNA"/>
</dbReference>
<organism evidence="4 5">
    <name type="scientific">Streptomyces candidus</name>
    <dbReference type="NCBI Taxonomy" id="67283"/>
    <lineage>
        <taxon>Bacteria</taxon>
        <taxon>Bacillati</taxon>
        <taxon>Actinomycetota</taxon>
        <taxon>Actinomycetes</taxon>
        <taxon>Kitasatosporales</taxon>
        <taxon>Streptomycetaceae</taxon>
        <taxon>Streptomyces</taxon>
    </lineage>
</organism>
<dbReference type="InterPro" id="IPR003594">
    <property type="entry name" value="HATPase_dom"/>
</dbReference>
<dbReference type="Gene3D" id="3.30.565.10">
    <property type="entry name" value="Histidine kinase-like ATPase, C-terminal domain"/>
    <property type="match status" value="1"/>
</dbReference>
<keyword evidence="1" id="KW-0723">Serine/threonine-protein kinase</keyword>
<dbReference type="PANTHER" id="PTHR35526">
    <property type="entry name" value="ANTI-SIGMA-F FACTOR RSBW-RELATED"/>
    <property type="match status" value="1"/>
</dbReference>